<dbReference type="InterPro" id="IPR051265">
    <property type="entry name" value="HIBADH-related_NP60_sf"/>
</dbReference>
<evidence type="ECO:0000313" key="4">
    <source>
        <dbReference type="EMBL" id="MCB8883729.1"/>
    </source>
</evidence>
<dbReference type="InterPro" id="IPR036291">
    <property type="entry name" value="NAD(P)-bd_dom_sf"/>
</dbReference>
<dbReference type="SUPFAM" id="SSF51735">
    <property type="entry name" value="NAD(P)-binding Rossmann-fold domains"/>
    <property type="match status" value="1"/>
</dbReference>
<dbReference type="Gene3D" id="1.10.1040.10">
    <property type="entry name" value="N-(1-d-carboxylethyl)-l-norvaline Dehydrogenase, domain 2"/>
    <property type="match status" value="1"/>
</dbReference>
<protein>
    <submittedName>
        <fullName evidence="4">NAD(P)-dependent oxidoreductase</fullName>
    </submittedName>
</protein>
<dbReference type="GO" id="GO:0050661">
    <property type="term" value="F:NADP binding"/>
    <property type="evidence" value="ECO:0007669"/>
    <property type="project" value="InterPro"/>
</dbReference>
<proteinExistence type="predicted"/>
<dbReference type="InterPro" id="IPR013328">
    <property type="entry name" value="6PGD_dom2"/>
</dbReference>
<dbReference type="AlphaFoldDB" id="A0A963Z6F0"/>
<dbReference type="Gene3D" id="3.40.50.720">
    <property type="entry name" value="NAD(P)-binding Rossmann-like Domain"/>
    <property type="match status" value="1"/>
</dbReference>
<comment type="caution">
    <text evidence="4">The sequence shown here is derived from an EMBL/GenBank/DDBJ whole genome shotgun (WGS) entry which is preliminary data.</text>
</comment>
<dbReference type="EMBL" id="JAESVA010000016">
    <property type="protein sequence ID" value="MCB8883729.1"/>
    <property type="molecule type" value="Genomic_DNA"/>
</dbReference>
<dbReference type="InterPro" id="IPR015815">
    <property type="entry name" value="HIBADH-related"/>
</dbReference>
<gene>
    <name evidence="4" type="ORF">ACELLULO517_25995</name>
</gene>
<keyword evidence="1" id="KW-0560">Oxidoreductase</keyword>
<dbReference type="InterPro" id="IPR008927">
    <property type="entry name" value="6-PGluconate_DH-like_C_sf"/>
</dbReference>
<keyword evidence="5" id="KW-1185">Reference proteome</keyword>
<dbReference type="SUPFAM" id="SSF48179">
    <property type="entry name" value="6-phosphogluconate dehydrogenase C-terminal domain-like"/>
    <property type="match status" value="1"/>
</dbReference>
<feature type="domain" description="NADPH-dependent reductive aminase-like C-terminal" evidence="3">
    <location>
        <begin position="190"/>
        <end position="312"/>
    </location>
</feature>
<dbReference type="InterPro" id="IPR006115">
    <property type="entry name" value="6PGDH_NADP-bd"/>
</dbReference>
<organism evidence="4 5">
    <name type="scientific">Acidisoma cellulosilyticum</name>
    <dbReference type="NCBI Taxonomy" id="2802395"/>
    <lineage>
        <taxon>Bacteria</taxon>
        <taxon>Pseudomonadati</taxon>
        <taxon>Pseudomonadota</taxon>
        <taxon>Alphaproteobacteria</taxon>
        <taxon>Acetobacterales</taxon>
        <taxon>Acidocellaceae</taxon>
        <taxon>Acidisoma</taxon>
    </lineage>
</organism>
<dbReference type="RefSeq" id="WP_227310418.1">
    <property type="nucleotide sequence ID" value="NZ_JAESVA010000016.1"/>
</dbReference>
<dbReference type="Pfam" id="PF21761">
    <property type="entry name" value="RedAm-like_C"/>
    <property type="match status" value="1"/>
</dbReference>
<dbReference type="Pfam" id="PF03446">
    <property type="entry name" value="NAD_binding_2"/>
    <property type="match status" value="1"/>
</dbReference>
<reference evidence="4 5" key="1">
    <citation type="journal article" date="2021" name="Microorganisms">
        <title>Acidisoma silvae sp. nov. and Acidisomacellulosilytica sp. nov., Two Acidophilic Bacteria Isolated from Decaying Wood, Hydrolyzing Cellulose and Producing Poly-3-hydroxybutyrate.</title>
        <authorList>
            <person name="Mieszkin S."/>
            <person name="Pouder E."/>
            <person name="Uroz S."/>
            <person name="Simon-Colin C."/>
            <person name="Alain K."/>
        </authorList>
    </citation>
    <scope>NUCLEOTIDE SEQUENCE [LARGE SCALE GENOMIC DNA]</scope>
    <source>
        <strain evidence="4 5">HW T5.17</strain>
    </source>
</reference>
<dbReference type="GO" id="GO:0016491">
    <property type="term" value="F:oxidoreductase activity"/>
    <property type="evidence" value="ECO:0007669"/>
    <property type="project" value="UniProtKB-KW"/>
</dbReference>
<evidence type="ECO:0000256" key="1">
    <source>
        <dbReference type="ARBA" id="ARBA00023002"/>
    </source>
</evidence>
<dbReference type="PANTHER" id="PTHR43580:SF2">
    <property type="entry name" value="CYTOKINE-LIKE NUCLEAR FACTOR N-PAC"/>
    <property type="match status" value="1"/>
</dbReference>
<name>A0A963Z6F0_9PROT</name>
<dbReference type="PIRSF" id="PIRSF000103">
    <property type="entry name" value="HIBADH"/>
    <property type="match status" value="1"/>
</dbReference>
<evidence type="ECO:0000313" key="5">
    <source>
        <dbReference type="Proteomes" id="UP000721844"/>
    </source>
</evidence>
<dbReference type="PANTHER" id="PTHR43580">
    <property type="entry name" value="OXIDOREDUCTASE GLYR1-RELATED"/>
    <property type="match status" value="1"/>
</dbReference>
<evidence type="ECO:0000259" key="3">
    <source>
        <dbReference type="Pfam" id="PF21761"/>
    </source>
</evidence>
<accession>A0A963Z6F0</accession>
<evidence type="ECO:0000259" key="2">
    <source>
        <dbReference type="Pfam" id="PF03446"/>
    </source>
</evidence>
<dbReference type="Proteomes" id="UP000721844">
    <property type="component" value="Unassembled WGS sequence"/>
</dbReference>
<sequence>MAISVNNLDHYLKDRYQMAGEPQAAKPKIAMLGLGAMGSALANSIINGGNDLIVWNRGVDRRESFRGKCAVAETAVAACEAAELVLCCFPSYDGALTVFDNNDIKSALKGKTLIMMGTAVPEEAVKFGAWASENGINYLDAKIATTPVEIGAETTVIFYAGRREQFDRYEGPLKSMAGRTTYVGEKIDNACLGDFAFLSVYWAGVVGSLYGAAFCSATGLDLDQYFDLTQSFMHQVESQNRSYRTMILNRDYTSTVNVALNTDLGAAKLMVNATKAAGLQSLFPDTLVSIFQDAVDRGYGLKDDASLFEVFQAK</sequence>
<feature type="domain" description="6-phosphogluconate dehydrogenase NADP-binding" evidence="2">
    <location>
        <begin position="28"/>
        <end position="184"/>
    </location>
</feature>
<dbReference type="InterPro" id="IPR048666">
    <property type="entry name" value="RedAm-like_C"/>
</dbReference>